<comment type="caution">
    <text evidence="2">The sequence shown here is derived from an EMBL/GenBank/DDBJ whole genome shotgun (WGS) entry which is preliminary data.</text>
</comment>
<proteinExistence type="predicted"/>
<evidence type="ECO:0000313" key="2">
    <source>
        <dbReference type="EMBL" id="KAJ9597531.1"/>
    </source>
</evidence>
<keyword evidence="3" id="KW-1185">Reference proteome</keyword>
<organism evidence="2 3">
    <name type="scientific">Diploptera punctata</name>
    <name type="common">Pacific beetle cockroach</name>
    <dbReference type="NCBI Taxonomy" id="6984"/>
    <lineage>
        <taxon>Eukaryota</taxon>
        <taxon>Metazoa</taxon>
        <taxon>Ecdysozoa</taxon>
        <taxon>Arthropoda</taxon>
        <taxon>Hexapoda</taxon>
        <taxon>Insecta</taxon>
        <taxon>Pterygota</taxon>
        <taxon>Neoptera</taxon>
        <taxon>Polyneoptera</taxon>
        <taxon>Dictyoptera</taxon>
        <taxon>Blattodea</taxon>
        <taxon>Blaberoidea</taxon>
        <taxon>Blaberidae</taxon>
        <taxon>Diplopterinae</taxon>
        <taxon>Diploptera</taxon>
    </lineage>
</organism>
<dbReference type="Proteomes" id="UP001233999">
    <property type="component" value="Unassembled WGS sequence"/>
</dbReference>
<evidence type="ECO:0000313" key="3">
    <source>
        <dbReference type="Proteomes" id="UP001233999"/>
    </source>
</evidence>
<accession>A0AAD8AEH3</accession>
<feature type="non-terminal residue" evidence="2">
    <location>
        <position position="1"/>
    </location>
</feature>
<dbReference type="AlphaFoldDB" id="A0AAD8AEH3"/>
<sequence length="115" mass="13586">PSSKSIPYLMASHLSAQKAKQSFKQVLFIINYLSLQMHERERWLIGIQNQEITFFCLRVYLGSTGILSRFTGAFFWFRNHPYMKKPETNKQRISFAEKENSKSHDQQDVYFPSSE</sequence>
<reference evidence="2" key="1">
    <citation type="journal article" date="2023" name="IScience">
        <title>Live-bearing cockroach genome reveals convergent evolutionary mechanisms linked to viviparity in insects and beyond.</title>
        <authorList>
            <person name="Fouks B."/>
            <person name="Harrison M.C."/>
            <person name="Mikhailova A.A."/>
            <person name="Marchal E."/>
            <person name="English S."/>
            <person name="Carruthers M."/>
            <person name="Jennings E.C."/>
            <person name="Chiamaka E.L."/>
            <person name="Frigard R.A."/>
            <person name="Pippel M."/>
            <person name="Attardo G.M."/>
            <person name="Benoit J.B."/>
            <person name="Bornberg-Bauer E."/>
            <person name="Tobe S.S."/>
        </authorList>
    </citation>
    <scope>NUCLEOTIDE SEQUENCE</scope>
    <source>
        <strain evidence="2">Stay&amp;Tobe</strain>
    </source>
</reference>
<feature type="non-terminal residue" evidence="2">
    <location>
        <position position="115"/>
    </location>
</feature>
<feature type="region of interest" description="Disordered" evidence="1">
    <location>
        <begin position="96"/>
        <end position="115"/>
    </location>
</feature>
<gene>
    <name evidence="2" type="ORF">L9F63_011589</name>
</gene>
<dbReference type="EMBL" id="JASPKZ010001601">
    <property type="protein sequence ID" value="KAJ9597531.1"/>
    <property type="molecule type" value="Genomic_DNA"/>
</dbReference>
<evidence type="ECO:0000256" key="1">
    <source>
        <dbReference type="SAM" id="MobiDB-lite"/>
    </source>
</evidence>
<name>A0AAD8AEH3_DIPPU</name>
<reference evidence="2" key="2">
    <citation type="submission" date="2023-05" db="EMBL/GenBank/DDBJ databases">
        <authorList>
            <person name="Fouks B."/>
        </authorList>
    </citation>
    <scope>NUCLEOTIDE SEQUENCE</scope>
    <source>
        <strain evidence="2">Stay&amp;Tobe</strain>
        <tissue evidence="2">Testes</tissue>
    </source>
</reference>
<feature type="compositionally biased region" description="Basic and acidic residues" evidence="1">
    <location>
        <begin position="96"/>
        <end position="107"/>
    </location>
</feature>
<protein>
    <submittedName>
        <fullName evidence="2">Uncharacterized protein</fullName>
    </submittedName>
</protein>